<feature type="compositionally biased region" description="Pro residues" evidence="2">
    <location>
        <begin position="175"/>
        <end position="202"/>
    </location>
</feature>
<dbReference type="EMBL" id="JANBOI010001387">
    <property type="protein sequence ID" value="KAJ1726754.1"/>
    <property type="molecule type" value="Genomic_DNA"/>
</dbReference>
<dbReference type="SUPFAM" id="SSF50685">
    <property type="entry name" value="Barwin-like endoglucanases"/>
    <property type="match status" value="1"/>
</dbReference>
<proteinExistence type="predicted"/>
<keyword evidence="6" id="KW-1185">Reference proteome</keyword>
<evidence type="ECO:0000313" key="6">
    <source>
        <dbReference type="Proteomes" id="UP001143981"/>
    </source>
</evidence>
<dbReference type="InterPro" id="IPR009009">
    <property type="entry name" value="RlpA-like_DPBB"/>
</dbReference>
<name>A0A9W8CU67_9FUNG</name>
<feature type="region of interest" description="Disordered" evidence="2">
    <location>
        <begin position="173"/>
        <end position="218"/>
    </location>
</feature>
<dbReference type="CDD" id="cd22191">
    <property type="entry name" value="DPBB_RlpA_EXP_N-like"/>
    <property type="match status" value="1"/>
</dbReference>
<dbReference type="Proteomes" id="UP001143981">
    <property type="component" value="Unassembled WGS sequence"/>
</dbReference>
<keyword evidence="1 3" id="KW-0732">Signal</keyword>
<evidence type="ECO:0000256" key="3">
    <source>
        <dbReference type="SAM" id="SignalP"/>
    </source>
</evidence>
<evidence type="ECO:0000256" key="2">
    <source>
        <dbReference type="SAM" id="MobiDB-lite"/>
    </source>
</evidence>
<dbReference type="InterPro" id="IPR051477">
    <property type="entry name" value="Expansin_CellWall"/>
</dbReference>
<dbReference type="Pfam" id="PF03330">
    <property type="entry name" value="DPBB_1"/>
    <property type="match status" value="1"/>
</dbReference>
<dbReference type="OrthoDB" id="406505at2759"/>
<dbReference type="PANTHER" id="PTHR31836">
    <property type="match status" value="1"/>
</dbReference>
<dbReference type="PANTHER" id="PTHR31836:SF21">
    <property type="entry name" value="EXPANSIN-LIKE PROTEIN 7"/>
    <property type="match status" value="1"/>
</dbReference>
<protein>
    <recommendedName>
        <fullName evidence="4">RlpA-like protein double-psi beta-barrel domain-containing protein</fullName>
    </recommendedName>
</protein>
<feature type="signal peptide" evidence="3">
    <location>
        <begin position="1"/>
        <end position="20"/>
    </location>
</feature>
<sequence>MKLNIVASLVAAAAMCKVQASPVGGLPTTAQQAVMDALVAAAEVSAKAALVSQYAQVASLNSAAGIKDPIVLEQISNAQAQVLGALASQYDQVGSGNSIVDNAGSASPSSSLSSSLSSIPGVAIATEIKTVTGSSAANKPSPSRAPLAPSSSPIAVPPVAPVVSSAVSIALPTSAPKPPAPTPPPTPTPPPAPSQPAPPKPQPTSAAPPVGGGGGTFKGQGTYYTPGLGSCGKTNTDSDLIAAINAPQYGVNANPNNAEVCGKCALVTGPKGQVKVTITDRCPVCAHGDLDLSPTAFDKIGLQADGRISISWSFVPC</sequence>
<dbReference type="Gene3D" id="2.40.40.10">
    <property type="entry name" value="RlpA-like domain"/>
    <property type="match status" value="1"/>
</dbReference>
<reference evidence="5" key="1">
    <citation type="submission" date="2022-07" db="EMBL/GenBank/DDBJ databases">
        <title>Phylogenomic reconstructions and comparative analyses of Kickxellomycotina fungi.</title>
        <authorList>
            <person name="Reynolds N.K."/>
            <person name="Stajich J.E."/>
            <person name="Barry K."/>
            <person name="Grigoriev I.V."/>
            <person name="Crous P."/>
            <person name="Smith M.E."/>
        </authorList>
    </citation>
    <scope>NUCLEOTIDE SEQUENCE</scope>
    <source>
        <strain evidence="5">BCRC 34381</strain>
    </source>
</reference>
<evidence type="ECO:0000259" key="4">
    <source>
        <dbReference type="Pfam" id="PF03330"/>
    </source>
</evidence>
<dbReference type="InterPro" id="IPR036908">
    <property type="entry name" value="RlpA-like_sf"/>
</dbReference>
<evidence type="ECO:0000256" key="1">
    <source>
        <dbReference type="ARBA" id="ARBA00022729"/>
    </source>
</evidence>
<organism evidence="5 6">
    <name type="scientific">Coemansia biformis</name>
    <dbReference type="NCBI Taxonomy" id="1286918"/>
    <lineage>
        <taxon>Eukaryota</taxon>
        <taxon>Fungi</taxon>
        <taxon>Fungi incertae sedis</taxon>
        <taxon>Zoopagomycota</taxon>
        <taxon>Kickxellomycotina</taxon>
        <taxon>Kickxellomycetes</taxon>
        <taxon>Kickxellales</taxon>
        <taxon>Kickxellaceae</taxon>
        <taxon>Coemansia</taxon>
    </lineage>
</organism>
<dbReference type="AlphaFoldDB" id="A0A9W8CU67"/>
<comment type="caution">
    <text evidence="5">The sequence shown here is derived from an EMBL/GenBank/DDBJ whole genome shotgun (WGS) entry which is preliminary data.</text>
</comment>
<accession>A0A9W8CU67</accession>
<feature type="region of interest" description="Disordered" evidence="2">
    <location>
        <begin position="132"/>
        <end position="153"/>
    </location>
</feature>
<evidence type="ECO:0000313" key="5">
    <source>
        <dbReference type="EMBL" id="KAJ1726754.1"/>
    </source>
</evidence>
<feature type="compositionally biased region" description="Low complexity" evidence="2">
    <location>
        <begin position="140"/>
        <end position="153"/>
    </location>
</feature>
<gene>
    <name evidence="5" type="ORF">LPJ61_004982</name>
</gene>
<feature type="chain" id="PRO_5040803559" description="RlpA-like protein double-psi beta-barrel domain-containing protein" evidence="3">
    <location>
        <begin position="21"/>
        <end position="317"/>
    </location>
</feature>
<feature type="domain" description="RlpA-like protein double-psi beta-barrel" evidence="4">
    <location>
        <begin position="260"/>
        <end position="311"/>
    </location>
</feature>